<feature type="transmembrane region" description="Helical" evidence="9">
    <location>
        <begin position="265"/>
        <end position="285"/>
    </location>
</feature>
<proteinExistence type="predicted"/>
<sequence>MNRTQGAGSGPDTPDVPRVPRQRQPGEYGPPRAPGQYEPVPETQRPHAPEPEDRPDGQRPDIPEPPATDLADGPAGSGTLLVVLCLAQFMAVLDVSVVNVALPSIGSSLRLGGDALPWVITAYTVTFGGLLVLGGRVADGLSRRRAFQAGLAVFTLASLTAGLSTDAAALLGSRVGQGVGAALLSPAALSLLTTEFTGKALGRALGVWSAIGAAGAAVGVVVGGALTSGPGWHWAFYVNVPVGAVLFAAAPAVVPSRPRTRGTRLDLLGALTGTGSVALLIHGLVRAGDQGWGSAGALAAIGAGVLLAAGFVVAERTVRDPLVPPHLFRRPPLPGAVVVMAGATAALLGTYFLASFHLQHDLGWSPLHAGLVFLPVAFATAVGAHLASRQVSRRGPRPTGLAALLAAAAGLGLMAWRGVHGGVWTTLMPGFLVAAAGIGAAFVTATTSGLSGMDEAHAGVASGLFSTGHEVGGSLGIALVSSIAATGIAAGPVPSPDGFRHAFAALAAGVAVLAFATARLLPRRVAERTGGPVPLH</sequence>
<feature type="transmembrane region" description="Helical" evidence="9">
    <location>
        <begin position="205"/>
        <end position="226"/>
    </location>
</feature>
<feature type="transmembrane region" description="Helical" evidence="9">
    <location>
        <begin position="502"/>
        <end position="521"/>
    </location>
</feature>
<feature type="region of interest" description="Disordered" evidence="8">
    <location>
        <begin position="1"/>
        <end position="73"/>
    </location>
</feature>
<evidence type="ECO:0000256" key="5">
    <source>
        <dbReference type="ARBA" id="ARBA00022989"/>
    </source>
</evidence>
<name>A0ABS2TXW2_9ACTN</name>
<feature type="transmembrane region" description="Helical" evidence="9">
    <location>
        <begin position="471"/>
        <end position="490"/>
    </location>
</feature>
<feature type="compositionally biased region" description="Basic and acidic residues" evidence="8">
    <location>
        <begin position="44"/>
        <end position="62"/>
    </location>
</feature>
<accession>A0ABS2TXW2</accession>
<dbReference type="PANTHER" id="PTHR42718:SF46">
    <property type="entry name" value="BLR6921 PROTEIN"/>
    <property type="match status" value="1"/>
</dbReference>
<keyword evidence="2" id="KW-0813">Transport</keyword>
<keyword evidence="4 9" id="KW-0812">Transmembrane</keyword>
<dbReference type="InterPro" id="IPR011701">
    <property type="entry name" value="MFS"/>
</dbReference>
<organism evidence="11 12">
    <name type="scientific">Actinacidiphila acididurans</name>
    <dbReference type="NCBI Taxonomy" id="2784346"/>
    <lineage>
        <taxon>Bacteria</taxon>
        <taxon>Bacillati</taxon>
        <taxon>Actinomycetota</taxon>
        <taxon>Actinomycetes</taxon>
        <taxon>Kitasatosporales</taxon>
        <taxon>Streptomycetaceae</taxon>
        <taxon>Actinacidiphila</taxon>
    </lineage>
</organism>
<evidence type="ECO:0000256" key="7">
    <source>
        <dbReference type="ARBA" id="ARBA00023251"/>
    </source>
</evidence>
<feature type="transmembrane region" description="Helical" evidence="9">
    <location>
        <begin position="146"/>
        <end position="163"/>
    </location>
</feature>
<dbReference type="SUPFAM" id="SSF103473">
    <property type="entry name" value="MFS general substrate transporter"/>
    <property type="match status" value="1"/>
</dbReference>
<dbReference type="PRINTS" id="PR01036">
    <property type="entry name" value="TCRTETB"/>
</dbReference>
<evidence type="ECO:0000256" key="2">
    <source>
        <dbReference type="ARBA" id="ARBA00022448"/>
    </source>
</evidence>
<keyword evidence="3" id="KW-1003">Cell membrane</keyword>
<dbReference type="InterPro" id="IPR036259">
    <property type="entry name" value="MFS_trans_sf"/>
</dbReference>
<dbReference type="PROSITE" id="PS50850">
    <property type="entry name" value="MFS"/>
    <property type="match status" value="1"/>
</dbReference>
<keyword evidence="12" id="KW-1185">Reference proteome</keyword>
<evidence type="ECO:0000256" key="1">
    <source>
        <dbReference type="ARBA" id="ARBA00004651"/>
    </source>
</evidence>
<feature type="transmembrane region" description="Helical" evidence="9">
    <location>
        <begin position="80"/>
        <end position="103"/>
    </location>
</feature>
<evidence type="ECO:0000256" key="3">
    <source>
        <dbReference type="ARBA" id="ARBA00022475"/>
    </source>
</evidence>
<gene>
    <name evidence="11" type="ORF">ITX44_27225</name>
</gene>
<feature type="transmembrane region" description="Helical" evidence="9">
    <location>
        <begin position="232"/>
        <end position="253"/>
    </location>
</feature>
<feature type="transmembrane region" description="Helical" evidence="9">
    <location>
        <begin position="335"/>
        <end position="354"/>
    </location>
</feature>
<evidence type="ECO:0000259" key="10">
    <source>
        <dbReference type="PROSITE" id="PS50850"/>
    </source>
</evidence>
<keyword evidence="6 9" id="KW-0472">Membrane</keyword>
<dbReference type="PANTHER" id="PTHR42718">
    <property type="entry name" value="MAJOR FACILITATOR SUPERFAMILY MULTIDRUG TRANSPORTER MFSC"/>
    <property type="match status" value="1"/>
</dbReference>
<feature type="transmembrane region" description="Helical" evidence="9">
    <location>
        <begin position="291"/>
        <end position="314"/>
    </location>
</feature>
<evidence type="ECO:0000256" key="4">
    <source>
        <dbReference type="ARBA" id="ARBA00022692"/>
    </source>
</evidence>
<protein>
    <submittedName>
        <fullName evidence="11">MFS transporter</fullName>
    </submittedName>
</protein>
<evidence type="ECO:0000313" key="12">
    <source>
        <dbReference type="Proteomes" id="UP000749040"/>
    </source>
</evidence>
<feature type="transmembrane region" description="Helical" evidence="9">
    <location>
        <begin position="431"/>
        <end position="450"/>
    </location>
</feature>
<dbReference type="EMBL" id="JADKYB010000016">
    <property type="protein sequence ID" value="MBM9508180.1"/>
    <property type="molecule type" value="Genomic_DNA"/>
</dbReference>
<dbReference type="Gene3D" id="1.20.1250.20">
    <property type="entry name" value="MFS general substrate transporter like domains"/>
    <property type="match status" value="1"/>
</dbReference>
<keyword evidence="7" id="KW-0046">Antibiotic resistance</keyword>
<comment type="subcellular location">
    <subcellularLocation>
        <location evidence="1">Cell membrane</location>
        <topology evidence="1">Multi-pass membrane protein</topology>
    </subcellularLocation>
</comment>
<evidence type="ECO:0000256" key="8">
    <source>
        <dbReference type="SAM" id="MobiDB-lite"/>
    </source>
</evidence>
<feature type="domain" description="Major facilitator superfamily (MFS) profile" evidence="10">
    <location>
        <begin position="80"/>
        <end position="525"/>
    </location>
</feature>
<reference evidence="11 12" key="1">
    <citation type="submission" date="2021-01" db="EMBL/GenBank/DDBJ databases">
        <title>Streptomyces acididurans sp. nov., isolated from a peat swamp forest soil.</title>
        <authorList>
            <person name="Chantavorakit T."/>
            <person name="Duangmal K."/>
        </authorList>
    </citation>
    <scope>NUCLEOTIDE SEQUENCE [LARGE SCALE GENOMIC DNA]</scope>
    <source>
        <strain evidence="11 12">KK5PA1</strain>
    </source>
</reference>
<feature type="transmembrane region" description="Helical" evidence="9">
    <location>
        <begin position="399"/>
        <end position="419"/>
    </location>
</feature>
<feature type="transmembrane region" description="Helical" evidence="9">
    <location>
        <begin position="366"/>
        <end position="387"/>
    </location>
</feature>
<evidence type="ECO:0000256" key="6">
    <source>
        <dbReference type="ARBA" id="ARBA00023136"/>
    </source>
</evidence>
<feature type="transmembrane region" description="Helical" evidence="9">
    <location>
        <begin position="115"/>
        <end position="134"/>
    </location>
</feature>
<evidence type="ECO:0000256" key="9">
    <source>
        <dbReference type="SAM" id="Phobius"/>
    </source>
</evidence>
<dbReference type="InterPro" id="IPR020846">
    <property type="entry name" value="MFS_dom"/>
</dbReference>
<dbReference type="Gene3D" id="1.20.1720.10">
    <property type="entry name" value="Multidrug resistance protein D"/>
    <property type="match status" value="1"/>
</dbReference>
<keyword evidence="5 9" id="KW-1133">Transmembrane helix</keyword>
<dbReference type="RefSeq" id="WP_205360043.1">
    <property type="nucleotide sequence ID" value="NZ_JADKYB010000016.1"/>
</dbReference>
<feature type="transmembrane region" description="Helical" evidence="9">
    <location>
        <begin position="175"/>
        <end position="193"/>
    </location>
</feature>
<evidence type="ECO:0000313" key="11">
    <source>
        <dbReference type="EMBL" id="MBM9508180.1"/>
    </source>
</evidence>
<dbReference type="Proteomes" id="UP000749040">
    <property type="component" value="Unassembled WGS sequence"/>
</dbReference>
<comment type="caution">
    <text evidence="11">The sequence shown here is derived from an EMBL/GenBank/DDBJ whole genome shotgun (WGS) entry which is preliminary data.</text>
</comment>
<dbReference type="Pfam" id="PF07690">
    <property type="entry name" value="MFS_1"/>
    <property type="match status" value="1"/>
</dbReference>
<dbReference type="CDD" id="cd17321">
    <property type="entry name" value="MFS_MMR_MDR_like"/>
    <property type="match status" value="1"/>
</dbReference>